<dbReference type="EMBL" id="JAODUO010003300">
    <property type="protein sequence ID" value="KAK2148003.1"/>
    <property type="molecule type" value="Genomic_DNA"/>
</dbReference>
<accession>A0AAD9J8B7</accession>
<keyword evidence="2" id="KW-1185">Reference proteome</keyword>
<name>A0AAD9J8B7_RIDPI</name>
<gene>
    <name evidence="1" type="ORF">NP493_3314g00006</name>
</gene>
<protein>
    <submittedName>
        <fullName evidence="1">Uncharacterized protein</fullName>
    </submittedName>
</protein>
<proteinExistence type="predicted"/>
<dbReference type="InterPro" id="IPR027417">
    <property type="entry name" value="P-loop_NTPase"/>
</dbReference>
<sequence>MNKPAVLALNKVDIEGSDEILEEILQKVNHLEDHLQEVHTDLWPKQLIKFDEVIAISAKRRISTEKLKTRLRELLDVYADLDVLRDETGAKSLEIVHSQVTEQFGHKTLV</sequence>
<organism evidence="1 2">
    <name type="scientific">Ridgeia piscesae</name>
    <name type="common">Tubeworm</name>
    <dbReference type="NCBI Taxonomy" id="27915"/>
    <lineage>
        <taxon>Eukaryota</taxon>
        <taxon>Metazoa</taxon>
        <taxon>Spiralia</taxon>
        <taxon>Lophotrochozoa</taxon>
        <taxon>Annelida</taxon>
        <taxon>Polychaeta</taxon>
        <taxon>Sedentaria</taxon>
        <taxon>Canalipalpata</taxon>
        <taxon>Sabellida</taxon>
        <taxon>Siboglinidae</taxon>
        <taxon>Ridgeia</taxon>
    </lineage>
</organism>
<dbReference type="Gene3D" id="3.40.50.300">
    <property type="entry name" value="P-loop containing nucleotide triphosphate hydrolases"/>
    <property type="match status" value="1"/>
</dbReference>
<evidence type="ECO:0000313" key="1">
    <source>
        <dbReference type="EMBL" id="KAK2148003.1"/>
    </source>
</evidence>
<comment type="caution">
    <text evidence="1">The sequence shown here is derived from an EMBL/GenBank/DDBJ whole genome shotgun (WGS) entry which is preliminary data.</text>
</comment>
<evidence type="ECO:0000313" key="2">
    <source>
        <dbReference type="Proteomes" id="UP001209878"/>
    </source>
</evidence>
<dbReference type="SUPFAM" id="SSF52540">
    <property type="entry name" value="P-loop containing nucleoside triphosphate hydrolases"/>
    <property type="match status" value="1"/>
</dbReference>
<reference evidence="1" key="1">
    <citation type="journal article" date="2023" name="Mol. Biol. Evol.">
        <title>Third-Generation Sequencing Reveals the Adaptive Role of the Epigenome in Three Deep-Sea Polychaetes.</title>
        <authorList>
            <person name="Perez M."/>
            <person name="Aroh O."/>
            <person name="Sun Y."/>
            <person name="Lan Y."/>
            <person name="Juniper S.K."/>
            <person name="Young C.R."/>
            <person name="Angers B."/>
            <person name="Qian P.Y."/>
        </authorList>
    </citation>
    <scope>NUCLEOTIDE SEQUENCE</scope>
    <source>
        <strain evidence="1">R07B-5</strain>
    </source>
</reference>
<dbReference type="Proteomes" id="UP001209878">
    <property type="component" value="Unassembled WGS sequence"/>
</dbReference>
<dbReference type="AlphaFoldDB" id="A0AAD9J8B7"/>